<dbReference type="PROSITE" id="PS51257">
    <property type="entry name" value="PROKAR_LIPOPROTEIN"/>
    <property type="match status" value="1"/>
</dbReference>
<evidence type="ECO:0000256" key="2">
    <source>
        <dbReference type="SAM" id="SignalP"/>
    </source>
</evidence>
<evidence type="ECO:0000313" key="4">
    <source>
        <dbReference type="Proteomes" id="UP001165962"/>
    </source>
</evidence>
<organism evidence="3 4">
    <name type="scientific">Paenibacillus agricola</name>
    <dbReference type="NCBI Taxonomy" id="2716264"/>
    <lineage>
        <taxon>Bacteria</taxon>
        <taxon>Bacillati</taxon>
        <taxon>Bacillota</taxon>
        <taxon>Bacilli</taxon>
        <taxon>Bacillales</taxon>
        <taxon>Paenibacillaceae</taxon>
        <taxon>Paenibacillus</taxon>
    </lineage>
</organism>
<keyword evidence="1 2" id="KW-0732">Signal</keyword>
<keyword evidence="4" id="KW-1185">Reference proteome</keyword>
<feature type="signal peptide" evidence="2">
    <location>
        <begin position="1"/>
        <end position="23"/>
    </location>
</feature>
<dbReference type="RefSeq" id="WP_166152993.1">
    <property type="nucleotide sequence ID" value="NZ_JAAOIW010000009.1"/>
</dbReference>
<dbReference type="Proteomes" id="UP001165962">
    <property type="component" value="Unassembled WGS sequence"/>
</dbReference>
<dbReference type="PANTHER" id="PTHR43649">
    <property type="entry name" value="ARABINOSE-BINDING PROTEIN-RELATED"/>
    <property type="match status" value="1"/>
</dbReference>
<dbReference type="SUPFAM" id="SSF53850">
    <property type="entry name" value="Periplasmic binding protein-like II"/>
    <property type="match status" value="1"/>
</dbReference>
<dbReference type="Gene3D" id="3.40.190.10">
    <property type="entry name" value="Periplasmic binding protein-like II"/>
    <property type="match status" value="2"/>
</dbReference>
<dbReference type="EMBL" id="JAAOIW010000009">
    <property type="protein sequence ID" value="NHN32705.1"/>
    <property type="molecule type" value="Genomic_DNA"/>
</dbReference>
<dbReference type="InterPro" id="IPR050490">
    <property type="entry name" value="Bact_solute-bd_prot1"/>
</dbReference>
<evidence type="ECO:0000256" key="1">
    <source>
        <dbReference type="ARBA" id="ARBA00022729"/>
    </source>
</evidence>
<dbReference type="PANTHER" id="PTHR43649:SF33">
    <property type="entry name" value="POLYGALACTURONAN_RHAMNOGALACTURONAN-BINDING PROTEIN YTCQ"/>
    <property type="match status" value="1"/>
</dbReference>
<protein>
    <submittedName>
        <fullName evidence="3">Extracellular solute-binding protein</fullName>
    </submittedName>
</protein>
<feature type="chain" id="PRO_5045813937" evidence="2">
    <location>
        <begin position="24"/>
        <end position="522"/>
    </location>
</feature>
<proteinExistence type="predicted"/>
<sequence length="522" mass="59220">MSMKGRKWSPVLISTMLVGSMLAGCSAPPGGSAGGSTAVPDSKDAKATAPTVAQAPLEINFMLALFDQLPDMKNEIWTEIQKRTNTKMNIEWVPSGDYDTKMDLVLASGNIPDVIFATTTNRPTILKAFENGAFWDLAPFLGDFSKYPNLKKNSATNVFRYVTKNKKIMGMVRNRPYIDQGIKLRKDWLDKLNMKIPTTMDEYADTLIAMVEKDPDGNGKKDTFGYVHPGGTGIPGNFLAAFGTMKPQFTSDNKGIIHSNLNSGYTDTVEYMRNLYARGGMPEEFATIKATQAQELFETGQAASYIRNIWRAWTFQQNIKKVQPNAEVVIAAPKGPKGDAAVNFSLDTYGALYISKKVPEEKVKRILDYWEKTNTPEFFDLIFFGVEGVHYNVVNGYKVMTEKGAKQIDTSVQQPLPMMWNDWWKSYDKNAPKEYNDKIWTQVKEFGNLGKLDPFTYLKSDTWTANWSKYNTEWTSMVVQTIMGKKTMDEYKKYIESIQAKPEFQKAFQEFKTEYDEYQSYK</sequence>
<reference evidence="3" key="1">
    <citation type="submission" date="2020-03" db="EMBL/GenBank/DDBJ databases">
        <title>Draft sequencing of Paenibacilllus sp. S3N08.</title>
        <authorList>
            <person name="Kim D.-U."/>
        </authorList>
    </citation>
    <scope>NUCLEOTIDE SEQUENCE</scope>
    <source>
        <strain evidence="3">S3N08</strain>
    </source>
</reference>
<gene>
    <name evidence="3" type="ORF">G9U52_23045</name>
</gene>
<comment type="caution">
    <text evidence="3">The sequence shown here is derived from an EMBL/GenBank/DDBJ whole genome shotgun (WGS) entry which is preliminary data.</text>
</comment>
<evidence type="ECO:0000313" key="3">
    <source>
        <dbReference type="EMBL" id="NHN32705.1"/>
    </source>
</evidence>
<accession>A0ABX0J8L0</accession>
<name>A0ABX0J8L0_9BACL</name>